<keyword evidence="4 6" id="KW-1133">Transmembrane helix</keyword>
<dbReference type="GO" id="GO:0005886">
    <property type="term" value="C:plasma membrane"/>
    <property type="evidence" value="ECO:0007669"/>
    <property type="project" value="UniProtKB-SubCell"/>
</dbReference>
<feature type="transmembrane region" description="Helical" evidence="6">
    <location>
        <begin position="301"/>
        <end position="324"/>
    </location>
</feature>
<dbReference type="Proteomes" id="UP000033980">
    <property type="component" value="Unassembled WGS sequence"/>
</dbReference>
<feature type="transmembrane region" description="Helical" evidence="6">
    <location>
        <begin position="376"/>
        <end position="396"/>
    </location>
</feature>
<name>A0A0G1DB14_9BACT</name>
<evidence type="ECO:0000256" key="5">
    <source>
        <dbReference type="ARBA" id="ARBA00023136"/>
    </source>
</evidence>
<evidence type="ECO:0000256" key="4">
    <source>
        <dbReference type="ARBA" id="ARBA00022989"/>
    </source>
</evidence>
<sequence length="436" mass="48549">MSIKRNLIKNTGFNLAGYFYLLLASFFSISILLNNLGRDVFGVYLFLTSFIALASVFDFGISNAVIRKLSLPQTTKEEKVKTWKTSFAIFFSLAFILFIGIITLLLYLSRSMPIFEHIDISTINWSIVFLAIIVFINHLNTHFLNLPQAEQRFDIFNSKTILVGTANTVICAVVSGFYPNIAVLYSVQLVFHLFTFVYMIFYAIKFFPGRDFSPSYDRVVGRELFSFGLRNFIGTLAGQIENQFSNFILGALVSAKAVTSFSIPQSIVAKGAGVISQFAQAFFPLSASLLEKDRIKKLKSLVMGIEGLTLVGGILAVTLSYTIGEQFLTWWLKDQIVVQTAFPVLKVLSFYFLLVSLTPVPTALLQGLNKPQIPSFFGALTVAIEIILALILVPSFGVIGVAYAYLASVCFTVPAILIVTWKQLDREIKKLDPPQQ</sequence>
<feature type="transmembrane region" description="Helical" evidence="6">
    <location>
        <begin position="344"/>
        <end position="364"/>
    </location>
</feature>
<evidence type="ECO:0000256" key="1">
    <source>
        <dbReference type="ARBA" id="ARBA00004651"/>
    </source>
</evidence>
<feature type="transmembrane region" description="Helical" evidence="6">
    <location>
        <begin position="160"/>
        <end position="178"/>
    </location>
</feature>
<evidence type="ECO:0000313" key="8">
    <source>
        <dbReference type="Proteomes" id="UP000033980"/>
    </source>
</evidence>
<keyword evidence="3 6" id="KW-0812">Transmembrane</keyword>
<dbReference type="EMBL" id="LCFK01000001">
    <property type="protein sequence ID" value="KKS94864.1"/>
    <property type="molecule type" value="Genomic_DNA"/>
</dbReference>
<feature type="transmembrane region" description="Helical" evidence="6">
    <location>
        <begin position="12"/>
        <end position="32"/>
    </location>
</feature>
<evidence type="ECO:0000256" key="6">
    <source>
        <dbReference type="SAM" id="Phobius"/>
    </source>
</evidence>
<feature type="transmembrane region" description="Helical" evidence="6">
    <location>
        <begin position="44"/>
        <end position="66"/>
    </location>
</feature>
<feature type="transmembrane region" description="Helical" evidence="6">
    <location>
        <begin position="120"/>
        <end position="139"/>
    </location>
</feature>
<evidence type="ECO:0000313" key="7">
    <source>
        <dbReference type="EMBL" id="KKS94864.1"/>
    </source>
</evidence>
<dbReference type="InterPro" id="IPR050833">
    <property type="entry name" value="Poly_Biosynth_Transport"/>
</dbReference>
<dbReference type="PANTHER" id="PTHR30250">
    <property type="entry name" value="PST FAMILY PREDICTED COLANIC ACID TRANSPORTER"/>
    <property type="match status" value="1"/>
</dbReference>
<dbReference type="InterPro" id="IPR002797">
    <property type="entry name" value="Polysacc_synth"/>
</dbReference>
<proteinExistence type="predicted"/>
<feature type="transmembrane region" description="Helical" evidence="6">
    <location>
        <begin position="87"/>
        <end position="108"/>
    </location>
</feature>
<dbReference type="Pfam" id="PF01943">
    <property type="entry name" value="Polysacc_synt"/>
    <property type="match status" value="1"/>
</dbReference>
<keyword evidence="5 6" id="KW-0472">Membrane</keyword>
<feature type="transmembrane region" description="Helical" evidence="6">
    <location>
        <begin position="184"/>
        <end position="204"/>
    </location>
</feature>
<dbReference type="PATRIC" id="fig|1618390.3.peg.5"/>
<comment type="subcellular location">
    <subcellularLocation>
        <location evidence="1">Cell membrane</location>
        <topology evidence="1">Multi-pass membrane protein</topology>
    </subcellularLocation>
</comment>
<keyword evidence="2" id="KW-1003">Cell membrane</keyword>
<protein>
    <submittedName>
        <fullName evidence="7">Wzx</fullName>
    </submittedName>
</protein>
<organism evidence="7 8">
    <name type="scientific">Candidatus Collierbacteria bacterium GW2011_GWC2_43_12</name>
    <dbReference type="NCBI Taxonomy" id="1618390"/>
    <lineage>
        <taxon>Bacteria</taxon>
        <taxon>Candidatus Collieribacteriota</taxon>
    </lineage>
</organism>
<feature type="transmembrane region" description="Helical" evidence="6">
    <location>
        <begin position="402"/>
        <end position="421"/>
    </location>
</feature>
<reference evidence="7 8" key="1">
    <citation type="journal article" date="2015" name="Nature">
        <title>rRNA introns, odd ribosomes, and small enigmatic genomes across a large radiation of phyla.</title>
        <authorList>
            <person name="Brown C.T."/>
            <person name="Hug L.A."/>
            <person name="Thomas B.C."/>
            <person name="Sharon I."/>
            <person name="Castelle C.J."/>
            <person name="Singh A."/>
            <person name="Wilkins M.J."/>
            <person name="Williams K.H."/>
            <person name="Banfield J.F."/>
        </authorList>
    </citation>
    <scope>NUCLEOTIDE SEQUENCE [LARGE SCALE GENOMIC DNA]</scope>
</reference>
<comment type="caution">
    <text evidence="7">The sequence shown here is derived from an EMBL/GenBank/DDBJ whole genome shotgun (WGS) entry which is preliminary data.</text>
</comment>
<dbReference type="AlphaFoldDB" id="A0A0G1DB14"/>
<gene>
    <name evidence="7" type="ORF">UV68_C0001G0005</name>
</gene>
<accession>A0A0G1DB14</accession>
<dbReference type="PANTHER" id="PTHR30250:SF26">
    <property type="entry name" value="PSMA PROTEIN"/>
    <property type="match status" value="1"/>
</dbReference>
<evidence type="ECO:0000256" key="3">
    <source>
        <dbReference type="ARBA" id="ARBA00022692"/>
    </source>
</evidence>
<evidence type="ECO:0000256" key="2">
    <source>
        <dbReference type="ARBA" id="ARBA00022475"/>
    </source>
</evidence>